<dbReference type="InterPro" id="IPR014030">
    <property type="entry name" value="Ketoacyl_synth_N"/>
</dbReference>
<dbReference type="Pfam" id="PF08659">
    <property type="entry name" value="KR"/>
    <property type="match status" value="1"/>
</dbReference>
<dbReference type="InterPro" id="IPR036736">
    <property type="entry name" value="ACP-like_sf"/>
</dbReference>
<dbReference type="PROSITE" id="PS00012">
    <property type="entry name" value="PHOSPHOPANTETHEINE"/>
    <property type="match status" value="1"/>
</dbReference>
<dbReference type="InterPro" id="IPR009081">
    <property type="entry name" value="PP-bd_ACP"/>
</dbReference>
<dbReference type="SMART" id="SM00822">
    <property type="entry name" value="PKS_KR"/>
    <property type="match status" value="1"/>
</dbReference>
<dbReference type="Gene3D" id="3.40.47.10">
    <property type="match status" value="1"/>
</dbReference>
<dbReference type="EMBL" id="CAUWAG010000020">
    <property type="protein sequence ID" value="CAJ2514336.1"/>
    <property type="molecule type" value="Genomic_DNA"/>
</dbReference>
<dbReference type="SUPFAM" id="SSF50129">
    <property type="entry name" value="GroES-like"/>
    <property type="match status" value="1"/>
</dbReference>
<dbReference type="Gene3D" id="3.40.50.720">
    <property type="entry name" value="NAD(P)-binding Rossmann-like Domain"/>
    <property type="match status" value="1"/>
</dbReference>
<proteinExistence type="predicted"/>
<evidence type="ECO:0000256" key="7">
    <source>
        <dbReference type="ARBA" id="ARBA00023315"/>
    </source>
</evidence>
<keyword evidence="1" id="KW-0596">Phosphopantetheine</keyword>
<dbReference type="InterPro" id="IPR014043">
    <property type="entry name" value="Acyl_transferase_dom"/>
</dbReference>
<dbReference type="SUPFAM" id="SSF51735">
    <property type="entry name" value="NAD(P)-binding Rossmann-fold domains"/>
    <property type="match status" value="2"/>
</dbReference>
<dbReference type="SUPFAM" id="SSF55048">
    <property type="entry name" value="Probable ACP-binding domain of malonyl-CoA ACP transacylase"/>
    <property type="match status" value="1"/>
</dbReference>
<dbReference type="SUPFAM" id="SSF53335">
    <property type="entry name" value="S-adenosyl-L-methionine-dependent methyltransferases"/>
    <property type="match status" value="1"/>
</dbReference>
<dbReference type="InterPro" id="IPR016039">
    <property type="entry name" value="Thiolase-like"/>
</dbReference>
<feature type="domain" description="Ketosynthase family 3 (KS3)" evidence="11">
    <location>
        <begin position="46"/>
        <end position="485"/>
    </location>
</feature>
<dbReference type="Pfam" id="PF00698">
    <property type="entry name" value="Acyl_transf_1"/>
    <property type="match status" value="1"/>
</dbReference>
<dbReference type="Pfam" id="PF00107">
    <property type="entry name" value="ADH_zinc_N"/>
    <property type="match status" value="1"/>
</dbReference>
<dbReference type="InterPro" id="IPR016035">
    <property type="entry name" value="Acyl_Trfase/lysoPLipase"/>
</dbReference>
<keyword evidence="14" id="KW-1185">Reference proteome</keyword>
<evidence type="ECO:0000256" key="1">
    <source>
        <dbReference type="ARBA" id="ARBA00022450"/>
    </source>
</evidence>
<keyword evidence="3" id="KW-0808">Transferase</keyword>
<dbReference type="GO" id="GO:0031177">
    <property type="term" value="F:phosphopantetheine binding"/>
    <property type="evidence" value="ECO:0007669"/>
    <property type="project" value="InterPro"/>
</dbReference>
<dbReference type="InterPro" id="IPR049552">
    <property type="entry name" value="PKS_DH_N"/>
</dbReference>
<dbReference type="InterPro" id="IPR013217">
    <property type="entry name" value="Methyltransf_12"/>
</dbReference>
<dbReference type="Pfam" id="PF16197">
    <property type="entry name" value="KAsynt_C_assoc"/>
    <property type="match status" value="1"/>
</dbReference>
<dbReference type="Gene3D" id="3.40.366.10">
    <property type="entry name" value="Malonyl-Coenzyme A Acyl Carrier Protein, domain 2"/>
    <property type="match status" value="1"/>
</dbReference>
<keyword evidence="5" id="KW-0560">Oxidoreductase</keyword>
<dbReference type="CDD" id="cd00833">
    <property type="entry name" value="PKS"/>
    <property type="match status" value="1"/>
</dbReference>
<dbReference type="GO" id="GO:0030639">
    <property type="term" value="P:polyketide biosynthetic process"/>
    <property type="evidence" value="ECO:0007669"/>
    <property type="project" value="UniProtKB-ARBA"/>
</dbReference>
<dbReference type="Pfam" id="PF08242">
    <property type="entry name" value="Methyltransf_12"/>
    <property type="match status" value="1"/>
</dbReference>
<dbReference type="SUPFAM" id="SSF47336">
    <property type="entry name" value="ACP-like"/>
    <property type="match status" value="1"/>
</dbReference>
<evidence type="ECO:0000313" key="13">
    <source>
        <dbReference type="EMBL" id="CAJ2514336.1"/>
    </source>
</evidence>
<feature type="active site" description="Proton acceptor; for dehydratase activity" evidence="8">
    <location>
        <position position="1013"/>
    </location>
</feature>
<feature type="region of interest" description="C-terminal hotdog fold" evidence="8">
    <location>
        <begin position="1127"/>
        <end position="1276"/>
    </location>
</feature>
<keyword evidence="2" id="KW-0597">Phosphoprotein</keyword>
<dbReference type="Gene3D" id="3.10.129.110">
    <property type="entry name" value="Polyketide synthase dehydratase"/>
    <property type="match status" value="1"/>
</dbReference>
<dbReference type="InterPro" id="IPR049900">
    <property type="entry name" value="PKS_mFAS_DH"/>
</dbReference>
<dbReference type="InterPro" id="IPR006162">
    <property type="entry name" value="Ppantetheine_attach_site"/>
</dbReference>
<dbReference type="InterPro" id="IPR020843">
    <property type="entry name" value="ER"/>
</dbReference>
<feature type="region of interest" description="N-terminal hotdog fold" evidence="8">
    <location>
        <begin position="981"/>
        <end position="1110"/>
    </location>
</feature>
<feature type="domain" description="Carrier" evidence="10">
    <location>
        <begin position="2478"/>
        <end position="2555"/>
    </location>
</feature>
<dbReference type="PROSITE" id="PS50075">
    <property type="entry name" value="CARRIER"/>
    <property type="match status" value="1"/>
</dbReference>
<dbReference type="Proteomes" id="UP001295740">
    <property type="component" value="Unassembled WGS sequence"/>
</dbReference>
<dbReference type="InterPro" id="IPR032821">
    <property type="entry name" value="PKS_assoc"/>
</dbReference>
<feature type="active site" description="Proton donor; for dehydratase activity" evidence="8">
    <location>
        <position position="1187"/>
    </location>
</feature>
<evidence type="ECO:0000259" key="10">
    <source>
        <dbReference type="PROSITE" id="PS50075"/>
    </source>
</evidence>
<dbReference type="PANTHER" id="PTHR43775">
    <property type="entry name" value="FATTY ACID SYNTHASE"/>
    <property type="match status" value="1"/>
</dbReference>
<protein>
    <submittedName>
        <fullName evidence="13">Uu.00g024550.m01.CDS01</fullName>
    </submittedName>
</protein>
<dbReference type="PANTHER" id="PTHR43775:SF29">
    <property type="entry name" value="ASPERFURANONE POLYKETIDE SYNTHASE AFOG-RELATED"/>
    <property type="match status" value="1"/>
</dbReference>
<dbReference type="Pfam" id="PF23297">
    <property type="entry name" value="ACP_SdgA_C"/>
    <property type="match status" value="1"/>
</dbReference>
<dbReference type="SMART" id="SM00826">
    <property type="entry name" value="PKS_DH"/>
    <property type="match status" value="1"/>
</dbReference>
<dbReference type="InterPro" id="IPR029063">
    <property type="entry name" value="SAM-dependent_MTases_sf"/>
</dbReference>
<dbReference type="InterPro" id="IPR049551">
    <property type="entry name" value="PKS_DH_C"/>
</dbReference>
<dbReference type="InterPro" id="IPR042104">
    <property type="entry name" value="PKS_dehydratase_sf"/>
</dbReference>
<dbReference type="Gene3D" id="3.40.50.150">
    <property type="entry name" value="Vaccinia Virus protein VP39"/>
    <property type="match status" value="1"/>
</dbReference>
<dbReference type="Gene3D" id="1.10.1200.10">
    <property type="entry name" value="ACP-like"/>
    <property type="match status" value="1"/>
</dbReference>
<evidence type="ECO:0000256" key="4">
    <source>
        <dbReference type="ARBA" id="ARBA00022857"/>
    </source>
</evidence>
<dbReference type="InterPro" id="IPR036291">
    <property type="entry name" value="NAD(P)-bd_dom_sf"/>
</dbReference>
<feature type="compositionally biased region" description="Low complexity" evidence="9">
    <location>
        <begin position="22"/>
        <end position="40"/>
    </location>
</feature>
<feature type="region of interest" description="Disordered" evidence="9">
    <location>
        <begin position="1"/>
        <end position="42"/>
    </location>
</feature>
<dbReference type="SMART" id="SM00825">
    <property type="entry name" value="PKS_KS"/>
    <property type="match status" value="1"/>
</dbReference>
<dbReference type="InterPro" id="IPR050091">
    <property type="entry name" value="PKS_NRPS_Biosynth_Enz"/>
</dbReference>
<dbReference type="GO" id="GO:0016491">
    <property type="term" value="F:oxidoreductase activity"/>
    <property type="evidence" value="ECO:0007669"/>
    <property type="project" value="UniProtKB-KW"/>
</dbReference>
<dbReference type="CDD" id="cd02440">
    <property type="entry name" value="AdoMet_MTases"/>
    <property type="match status" value="1"/>
</dbReference>
<evidence type="ECO:0000259" key="11">
    <source>
        <dbReference type="PROSITE" id="PS52004"/>
    </source>
</evidence>
<sequence length="2558" mass="276820">MAPSRETPASASQPTTRHHADGVNGYTNGVNSNGVNGNDGAKTTPPAPIAVVGMACRFAGNVTSPAKLWDLCTEGRDCWSPIPKERFDVKSLYHPDRERPGRSHATGGYFMNEDVALFDAAFFNFPADVANERADAAICTQTMDPQIRLLLEVVYESTEDAGIPMETLSGTNTSVFSGCYGKDYHDLQTRDPEAMQPSFLIGNYTAMMSNRISHYYNLQGASMSIDTGCSAGLACLHQGCLTIRTGESDVSIVGASSTMLNPDIFIAMSTLGMVGKDGRCYAWDERAQGYGRGEGVAALVLKSLDAALRDGDRIHAVIRETGLNQDGKTQSITSPSVDAQVRLIRDCYRRAGLDLSETGYVEAHMTGTQVGDLAEAKALAQTFGTSRRTAADASEAVLVGSVKTNIGHTEGVSGLAAIIKAVYAMKSRQVPANQNYAVGNPEIKLNDWHLNVPAGLTAWPKDKPLRTSINNFGYGGTNAHVILEAAPLEDANMNGNGNGHASIYGAGSEDDDSSRVFVVSAKDTNVARTMAKNLAAHLRLCIEDGEEHSLGDLAYTLAERRSRLDCVAAARATTLAELVDRLESPALKVSPAAVKKPRLGFVFNGQGAQWHAMGRELINTYPVFASTLAEADDVLRSYGADWSLEDGTAAELMRDAKSTRVSEIHLSQPVTVALQICLVQLLRSWDIHPSAVVSHSSGEIAAAFTVGALSFREALGVVYYRGDLARKHKNSSPQEGGMAAAGISASDAERYTANTTAGGRVVVACVNSPESVTLSGDLDDLDEVVERLERDGLFARKLKVPLAYHSHHMLPVASDYTDKLKHILPPKCSWEGGIVYATPVTGNLLDSPDGLTPEHWVRNLTSPVLFSEAFEAMSGSVDAVVEVGPHGTLAGPIRQILNGRKMPHVSCLKRHTNAVDTMQDLACDLLGLGYPVSLGAVNAVPGSGCTNFVPNLPTYAWNHTRRYWVESRVNRDIRQKRFPPHELLGLPVAGGTPLTAEWRNFLRLSDVPWLIDHQVDSQVVLPGAAYISMAVEAAHFLADESDVSTEGYRIRDAEFLNALTVPESSAVEVRLHLQPVESSGWYDFRVGSMGGSGTWVDNCRGQVSIVAEQDTSKAPCRDQFFDVGGEVRDVDASDLVAKIGEMSIKYGPLFQNLKQGRAAANKAVMDLRISSVASGSQSYIIHPTTLDCIVQATYEALPDGTSKRFIVLPRSAQSMFIPRHVHQRAGEKLHVFTELQQSHRKGFTSAVVVANAGDTALSPLRIENLFCQAISRGNNSTTSDPELEVSQYQSLWKLDVLHGIPKTMKDSMRITLADDDTAYEKKMLRASYYLISNAVSQLENETKHDWTEYRKMMSNWMLEMVNVGKKGELGSGSKMWSRATKGMKQGLFDELSRGDASGQLLVRVGAKMAEILRGHITPLELMVEGDLLNKYYMELPMLKSRSYKHVAHLTRLFAVKNPGAEVLEIGGGSGGATQVILDAFGAGGGSAGSLLGRYTFTDASPNSLELARQNLASWGGLVDFQELDIEKDAPGEADAVITGSFDFIVASMAFSKTKSIEQALQNIRKLLKPSGKLLLVEPTRNKLDIQLISRTLPGWWSSEEQGRRMSPHVRTEAWDEALRSTGFTGVDFEIGDCEQTQFQCSSTILSTAAAPLSLPSAVSVVYTAPVPEAWNAQLSDAIQKKAGISVRAESLDQVEPEDKVYIFTGDMTGPFVNGMDQASFHRLQQLIVRSRGVLWLSCGGAVDAQSPIHAQSQGLLRTLRQENASTRYIHLDFEQTKEELWTLDKIDHIVCVLQQSMDDNIGLDSVDWEYAVKDNVLHIPRVFPDDGEIAAPKPHEQPFHQPGRTVVWQSEKSIFAESGQIKVSVSRGMVQIEVRAFGLRPRHTATDDEDIAVYDLAGVVSQCGADTEESGLRAGDRVSGLAKGPFASTAQAHWTAVVKVPDNMSFVDAASIPIAYAAAYHSLIDIGRLRRGESVLIHPATDDVSQAAIIVAQHTGADVFATFDSDSERAILLDKYNLPTDRVISSHDMSISATLKVQTRGKGVDVVLGSSSSLSLDAVQNCIARFGRIVQTGAASAHTGQTWNVTFLGQSTTYACVDVMEVAEYNGHVFRDAMEKGVQICHSTRQGLPPVWPVAQYPVSQMEEAVRQRMQKGHATKVVVLVEPEDLVNVITPPQLVSLAEPNATYLVVGGSGGLGRVIVSWMMDNGARNILIVSRNADKHADALALLERAKREGRNLQIQNCDIASEKGLIVLLERVRGSMPPIRGVVDAAMVLEDSVFERMTYDQWKRTVLPKVVGTTNLDKHLPPDMAFFILLSSVTGVAGHLSQANYSAGNTFQDAFARHRVARGKPAISIDLSAVTDAGVVTDDAAAKKRIEALGSKSIPVQAVLNVLEKAIQRRPVAPEAAQVIVNLKPWSELAPDATVRLDRRFGTLRLGLRRADGALAAGALESQNLSPSVMLAQALSQAQANGKDAAGEMGEAVARALATRLSTIFNINADEIDLGLPLTTYGVDSLVAVELRNWLAAAGGVKISIFEILQAASLHEIAALVMSRREAR</sequence>
<evidence type="ECO:0000256" key="8">
    <source>
        <dbReference type="PROSITE-ProRule" id="PRU01363"/>
    </source>
</evidence>
<dbReference type="InterPro" id="IPR016036">
    <property type="entry name" value="Malonyl_transacylase_ACP-bd"/>
</dbReference>
<reference evidence="13" key="1">
    <citation type="submission" date="2023-10" db="EMBL/GenBank/DDBJ databases">
        <authorList>
            <person name="Hackl T."/>
        </authorList>
    </citation>
    <scope>NUCLEOTIDE SEQUENCE</scope>
</reference>
<dbReference type="Pfam" id="PF21089">
    <property type="entry name" value="PKS_DH_N"/>
    <property type="match status" value="1"/>
</dbReference>
<dbReference type="SUPFAM" id="SSF53901">
    <property type="entry name" value="Thiolase-like"/>
    <property type="match status" value="1"/>
</dbReference>
<dbReference type="CDD" id="cd05195">
    <property type="entry name" value="enoyl_red"/>
    <property type="match status" value="1"/>
</dbReference>
<evidence type="ECO:0000256" key="3">
    <source>
        <dbReference type="ARBA" id="ARBA00022679"/>
    </source>
</evidence>
<dbReference type="InterPro" id="IPR020806">
    <property type="entry name" value="PKS_PP-bd"/>
</dbReference>
<evidence type="ECO:0000256" key="2">
    <source>
        <dbReference type="ARBA" id="ARBA00022553"/>
    </source>
</evidence>
<dbReference type="Gene3D" id="3.90.180.10">
    <property type="entry name" value="Medium-chain alcohol dehydrogenases, catalytic domain"/>
    <property type="match status" value="1"/>
</dbReference>
<evidence type="ECO:0000256" key="9">
    <source>
        <dbReference type="SAM" id="MobiDB-lite"/>
    </source>
</evidence>
<dbReference type="InterPro" id="IPR056501">
    <property type="entry name" value="NAD-bd_HRPKS_sdrA"/>
</dbReference>
<dbReference type="GO" id="GO:0004312">
    <property type="term" value="F:fatty acid synthase activity"/>
    <property type="evidence" value="ECO:0007669"/>
    <property type="project" value="TreeGrafter"/>
</dbReference>
<dbReference type="InterPro" id="IPR011032">
    <property type="entry name" value="GroES-like_sf"/>
</dbReference>
<dbReference type="Pfam" id="PF02801">
    <property type="entry name" value="Ketoacyl-synt_C"/>
    <property type="match status" value="1"/>
</dbReference>
<keyword evidence="6" id="KW-0511">Multifunctional enzyme</keyword>
<dbReference type="Pfam" id="PF14765">
    <property type="entry name" value="PS-DH"/>
    <property type="match status" value="1"/>
</dbReference>
<dbReference type="InterPro" id="IPR013149">
    <property type="entry name" value="ADH-like_C"/>
</dbReference>
<dbReference type="SMART" id="SM00823">
    <property type="entry name" value="PKS_PP"/>
    <property type="match status" value="1"/>
</dbReference>
<dbReference type="InterPro" id="IPR001227">
    <property type="entry name" value="Ac_transferase_dom_sf"/>
</dbReference>
<accession>A0AAI8VUD8</accession>
<organism evidence="13 14">
    <name type="scientific">Anthostomella pinea</name>
    <dbReference type="NCBI Taxonomy" id="933095"/>
    <lineage>
        <taxon>Eukaryota</taxon>
        <taxon>Fungi</taxon>
        <taxon>Dikarya</taxon>
        <taxon>Ascomycota</taxon>
        <taxon>Pezizomycotina</taxon>
        <taxon>Sordariomycetes</taxon>
        <taxon>Xylariomycetidae</taxon>
        <taxon>Xylariales</taxon>
        <taxon>Xylariaceae</taxon>
        <taxon>Anthostomella</taxon>
    </lineage>
</organism>
<dbReference type="PROSITE" id="PS52004">
    <property type="entry name" value="KS3_2"/>
    <property type="match status" value="1"/>
</dbReference>
<dbReference type="GO" id="GO:0006633">
    <property type="term" value="P:fatty acid biosynthetic process"/>
    <property type="evidence" value="ECO:0007669"/>
    <property type="project" value="TreeGrafter"/>
</dbReference>
<dbReference type="Pfam" id="PF23114">
    <property type="entry name" value="NAD-bd_HRPKS_sdrA"/>
    <property type="match status" value="1"/>
</dbReference>
<gene>
    <name evidence="13" type="ORF">KHLLAP_LOCUS14804</name>
</gene>
<keyword evidence="7" id="KW-0012">Acyltransferase</keyword>
<name>A0AAI8VUD8_9PEZI</name>
<dbReference type="InterPro" id="IPR014031">
    <property type="entry name" value="Ketoacyl_synth_C"/>
</dbReference>
<dbReference type="SUPFAM" id="SSF52151">
    <property type="entry name" value="FabD/lysophospholipase-like"/>
    <property type="match status" value="1"/>
</dbReference>
<dbReference type="InterPro" id="IPR020807">
    <property type="entry name" value="PKS_DH"/>
</dbReference>
<dbReference type="Pfam" id="PF00109">
    <property type="entry name" value="ketoacyl-synt"/>
    <property type="match status" value="1"/>
</dbReference>
<evidence type="ECO:0000313" key="14">
    <source>
        <dbReference type="Proteomes" id="UP001295740"/>
    </source>
</evidence>
<dbReference type="InterPro" id="IPR013968">
    <property type="entry name" value="PKS_KR"/>
</dbReference>
<evidence type="ECO:0000259" key="12">
    <source>
        <dbReference type="PROSITE" id="PS52019"/>
    </source>
</evidence>
<dbReference type="SMART" id="SM00829">
    <property type="entry name" value="PKS_ER"/>
    <property type="match status" value="1"/>
</dbReference>
<feature type="domain" description="PKS/mFAS DH" evidence="12">
    <location>
        <begin position="981"/>
        <end position="1276"/>
    </location>
</feature>
<evidence type="ECO:0000256" key="6">
    <source>
        <dbReference type="ARBA" id="ARBA00023268"/>
    </source>
</evidence>
<dbReference type="InterPro" id="IPR020841">
    <property type="entry name" value="PKS_Beta-ketoAc_synthase_dom"/>
</dbReference>
<dbReference type="PROSITE" id="PS52019">
    <property type="entry name" value="PKS_MFAS_DH"/>
    <property type="match status" value="1"/>
</dbReference>
<dbReference type="SMART" id="SM00827">
    <property type="entry name" value="PKS_AT"/>
    <property type="match status" value="1"/>
</dbReference>
<dbReference type="InterPro" id="IPR057326">
    <property type="entry name" value="KR_dom"/>
</dbReference>
<dbReference type="Gene3D" id="3.30.70.3290">
    <property type="match status" value="1"/>
</dbReference>
<evidence type="ECO:0000256" key="5">
    <source>
        <dbReference type="ARBA" id="ARBA00023002"/>
    </source>
</evidence>
<keyword evidence="4" id="KW-0521">NADP</keyword>
<comment type="caution">
    <text evidence="13">The sequence shown here is derived from an EMBL/GenBank/DDBJ whole genome shotgun (WGS) entry which is preliminary data.</text>
</comment>